<feature type="compositionally biased region" description="Basic and acidic residues" evidence="1">
    <location>
        <begin position="434"/>
        <end position="450"/>
    </location>
</feature>
<dbReference type="EMBL" id="JAUEPN010000005">
    <property type="protein sequence ID" value="KAK3295096.1"/>
    <property type="molecule type" value="Genomic_DNA"/>
</dbReference>
<proteinExistence type="predicted"/>
<comment type="caution">
    <text evidence="2">The sequence shown here is derived from an EMBL/GenBank/DDBJ whole genome shotgun (WGS) entry which is preliminary data.</text>
</comment>
<keyword evidence="3" id="KW-1185">Reference proteome</keyword>
<reference evidence="2" key="1">
    <citation type="journal article" date="2023" name="Mol. Phylogenet. Evol.">
        <title>Genome-scale phylogeny and comparative genomics of the fungal order Sordariales.</title>
        <authorList>
            <person name="Hensen N."/>
            <person name="Bonometti L."/>
            <person name="Westerberg I."/>
            <person name="Brannstrom I.O."/>
            <person name="Guillou S."/>
            <person name="Cros-Aarteil S."/>
            <person name="Calhoun S."/>
            <person name="Haridas S."/>
            <person name="Kuo A."/>
            <person name="Mondo S."/>
            <person name="Pangilinan J."/>
            <person name="Riley R."/>
            <person name="LaButti K."/>
            <person name="Andreopoulos B."/>
            <person name="Lipzen A."/>
            <person name="Chen C."/>
            <person name="Yan M."/>
            <person name="Daum C."/>
            <person name="Ng V."/>
            <person name="Clum A."/>
            <person name="Steindorff A."/>
            <person name="Ohm R.A."/>
            <person name="Martin F."/>
            <person name="Silar P."/>
            <person name="Natvig D.O."/>
            <person name="Lalanne C."/>
            <person name="Gautier V."/>
            <person name="Ament-Velasquez S.L."/>
            <person name="Kruys A."/>
            <person name="Hutchinson M.I."/>
            <person name="Powell A.J."/>
            <person name="Barry K."/>
            <person name="Miller A.N."/>
            <person name="Grigoriev I.V."/>
            <person name="Debuchy R."/>
            <person name="Gladieux P."/>
            <person name="Hiltunen Thoren M."/>
            <person name="Johannesson H."/>
        </authorList>
    </citation>
    <scope>NUCLEOTIDE SEQUENCE</scope>
    <source>
        <strain evidence="2">CBS 168.71</strain>
    </source>
</reference>
<dbReference type="GeneID" id="87844574"/>
<accession>A0AAE0LRF7</accession>
<gene>
    <name evidence="2" type="ORF">B0H64DRAFT_464358</name>
</gene>
<reference evidence="2" key="2">
    <citation type="submission" date="2023-06" db="EMBL/GenBank/DDBJ databases">
        <authorList>
            <consortium name="Lawrence Berkeley National Laboratory"/>
            <person name="Haridas S."/>
            <person name="Hensen N."/>
            <person name="Bonometti L."/>
            <person name="Westerberg I."/>
            <person name="Brannstrom I.O."/>
            <person name="Guillou S."/>
            <person name="Cros-Aarteil S."/>
            <person name="Calhoun S."/>
            <person name="Kuo A."/>
            <person name="Mondo S."/>
            <person name="Pangilinan J."/>
            <person name="Riley R."/>
            <person name="Labutti K."/>
            <person name="Andreopoulos B."/>
            <person name="Lipzen A."/>
            <person name="Chen C."/>
            <person name="Yanf M."/>
            <person name="Daum C."/>
            <person name="Ng V."/>
            <person name="Clum A."/>
            <person name="Steindorff A."/>
            <person name="Ohm R."/>
            <person name="Martin F."/>
            <person name="Silar P."/>
            <person name="Natvig D."/>
            <person name="Lalanne C."/>
            <person name="Gautier V."/>
            <person name="Ament-Velasquez S.L."/>
            <person name="Kruys A."/>
            <person name="Hutchinson M.I."/>
            <person name="Powell A.J."/>
            <person name="Barry K."/>
            <person name="Miller A.N."/>
            <person name="Grigoriev I.V."/>
            <person name="Debuchy R."/>
            <person name="Gladieux P."/>
            <person name="Thoren M.H."/>
            <person name="Johannesson H."/>
        </authorList>
    </citation>
    <scope>NUCLEOTIDE SEQUENCE</scope>
    <source>
        <strain evidence="2">CBS 168.71</strain>
    </source>
</reference>
<dbReference type="Proteomes" id="UP001278766">
    <property type="component" value="Unassembled WGS sequence"/>
</dbReference>
<evidence type="ECO:0000256" key="1">
    <source>
        <dbReference type="SAM" id="MobiDB-lite"/>
    </source>
</evidence>
<evidence type="ECO:0000313" key="3">
    <source>
        <dbReference type="Proteomes" id="UP001278766"/>
    </source>
</evidence>
<feature type="region of interest" description="Disordered" evidence="1">
    <location>
        <begin position="395"/>
        <end position="450"/>
    </location>
</feature>
<organism evidence="2 3">
    <name type="scientific">Chaetomium fimeti</name>
    <dbReference type="NCBI Taxonomy" id="1854472"/>
    <lineage>
        <taxon>Eukaryota</taxon>
        <taxon>Fungi</taxon>
        <taxon>Dikarya</taxon>
        <taxon>Ascomycota</taxon>
        <taxon>Pezizomycotina</taxon>
        <taxon>Sordariomycetes</taxon>
        <taxon>Sordariomycetidae</taxon>
        <taxon>Sordariales</taxon>
        <taxon>Chaetomiaceae</taxon>
        <taxon>Chaetomium</taxon>
    </lineage>
</organism>
<name>A0AAE0LRF7_9PEZI</name>
<sequence>MADKNFWQFARLPVEIQKDIFGLMLRAPRVHYLEMYTANPHQGWDDSSKAVKDIQGQTIRQDAGRVLQELVAGHGYLCGNNLVDSNHTPTDLAPPFKISEPQAFGGNPTSYYFTDTRRLKQVNQVACQTARSSARHPVMSQPPQIHRDLSGKLPTIPLHLNTKDDLVYLHNVMPGGFEMSETRKWLEDKETRASITDQTKNIQHIMFAFHGHSADRCCAGCDKLEIHNQQLGVLTRRRDHSRQERARRGDKIKTACKMCSKVQEQMKASSEPVEEATIREGLLKDRMLAMLPEVQRECVAKNHRIDAIINYDENRATYNMWSANDGDGSQDHTIFPATDTEDDDEDDTVSICSADIDPDDHFGWYNNSRNFLVVETIPYPQWGVISDTITGDTMPSDLVELLEPPSTHKPPPPPRTTGNTATDAFNLPTPLAPEHFHPPDDRAKPSEREPRHASHWQCRFNEVVTDIPPEVVTCFPDVVCVHIIDHDLTLRPDITELPAQGQRWLTGSQDTLFVEVVDPEDGSWVSEAALRRERRAAARRNGEPEPDPDPEPQRVTDPGHAVWDWDREEIVEKHPEDERPDPPGVLEYATWLKAALEKLFSGDEQKGVPARKVDVGIVAYVVLDSKGKVTYEGREKKWNTRRKSRMFTIPQWCFPSST</sequence>
<evidence type="ECO:0000313" key="2">
    <source>
        <dbReference type="EMBL" id="KAK3295096.1"/>
    </source>
</evidence>
<dbReference type="AlphaFoldDB" id="A0AAE0LRF7"/>
<dbReference type="RefSeq" id="XP_062658610.1">
    <property type="nucleotide sequence ID" value="XM_062807626.1"/>
</dbReference>
<protein>
    <submittedName>
        <fullName evidence="2">Uncharacterized protein</fullName>
    </submittedName>
</protein>
<feature type="region of interest" description="Disordered" evidence="1">
    <location>
        <begin position="535"/>
        <end position="559"/>
    </location>
</feature>